<dbReference type="SUPFAM" id="SSF52540">
    <property type="entry name" value="P-loop containing nucleoside triphosphate hydrolases"/>
    <property type="match status" value="1"/>
</dbReference>
<dbReference type="GO" id="GO:0016787">
    <property type="term" value="F:hydrolase activity"/>
    <property type="evidence" value="ECO:0007669"/>
    <property type="project" value="UniProtKB-KW"/>
</dbReference>
<proteinExistence type="predicted"/>
<dbReference type="AlphaFoldDB" id="A0A0A9XHS7"/>
<gene>
    <name evidence="5" type="primary">UM04112</name>
    <name evidence="4" type="ORF">CM83_29333</name>
    <name evidence="5" type="ORF">g.21081</name>
</gene>
<organism evidence="4">
    <name type="scientific">Lygus hesperus</name>
    <name type="common">Western plant bug</name>
    <dbReference type="NCBI Taxonomy" id="30085"/>
    <lineage>
        <taxon>Eukaryota</taxon>
        <taxon>Metazoa</taxon>
        <taxon>Ecdysozoa</taxon>
        <taxon>Arthropoda</taxon>
        <taxon>Hexapoda</taxon>
        <taxon>Insecta</taxon>
        <taxon>Pterygota</taxon>
        <taxon>Neoptera</taxon>
        <taxon>Paraneoptera</taxon>
        <taxon>Hemiptera</taxon>
        <taxon>Heteroptera</taxon>
        <taxon>Panheteroptera</taxon>
        <taxon>Cimicomorpha</taxon>
        <taxon>Miridae</taxon>
        <taxon>Mirini</taxon>
        <taxon>Lygus</taxon>
    </lineage>
</organism>
<evidence type="ECO:0000259" key="3">
    <source>
        <dbReference type="PROSITE" id="PS51194"/>
    </source>
</evidence>
<dbReference type="GO" id="GO:0004386">
    <property type="term" value="F:helicase activity"/>
    <property type="evidence" value="ECO:0007669"/>
    <property type="project" value="UniProtKB-KW"/>
</dbReference>
<evidence type="ECO:0000256" key="1">
    <source>
        <dbReference type="ARBA" id="ARBA00022801"/>
    </source>
</evidence>
<evidence type="ECO:0000256" key="2">
    <source>
        <dbReference type="ARBA" id="ARBA00022806"/>
    </source>
</evidence>
<dbReference type="EMBL" id="GDHC01001440">
    <property type="protein sequence ID" value="JAQ17189.1"/>
    <property type="molecule type" value="Transcribed_RNA"/>
</dbReference>
<keyword evidence="2 5" id="KW-0347">Helicase</keyword>
<reference evidence="4" key="1">
    <citation type="journal article" date="2014" name="PLoS ONE">
        <title>Transcriptome-Based Identification of ABC Transporters in the Western Tarnished Plant Bug Lygus hesperus.</title>
        <authorList>
            <person name="Hull J.J."/>
            <person name="Chaney K."/>
            <person name="Geib S.M."/>
            <person name="Fabrick J.A."/>
            <person name="Brent C.S."/>
            <person name="Walsh D."/>
            <person name="Lavine L.C."/>
        </authorList>
    </citation>
    <scope>NUCLEOTIDE SEQUENCE</scope>
</reference>
<protein>
    <submittedName>
        <fullName evidence="5">Putative DEAH-box ATP-dependent helicase UM11114</fullName>
    </submittedName>
</protein>
<dbReference type="Gene3D" id="3.40.50.300">
    <property type="entry name" value="P-loop containing nucleotide triphosphate hydrolases"/>
    <property type="match status" value="1"/>
</dbReference>
<name>A0A0A9XHS7_LYGHE</name>
<evidence type="ECO:0000313" key="5">
    <source>
        <dbReference type="EMBL" id="JAQ17189.1"/>
    </source>
</evidence>
<evidence type="ECO:0000313" key="4">
    <source>
        <dbReference type="EMBL" id="JAG19186.1"/>
    </source>
</evidence>
<reference evidence="4" key="2">
    <citation type="submission" date="2014-07" db="EMBL/GenBank/DDBJ databases">
        <authorList>
            <person name="Hull J."/>
        </authorList>
    </citation>
    <scope>NUCLEOTIDE SEQUENCE</scope>
</reference>
<sequence>MLHSSVSQDEQVKCFLPARAGKIKLILSTNVAESGVTISDIGAVIDCGRCKEMTYFIDNVGFKNTFYPNSYNKQTYGEAGDDVMRSKPFVFNNVNSNNNDTD</sequence>
<dbReference type="EMBL" id="GBHO01024418">
    <property type="protein sequence ID" value="JAG19186.1"/>
    <property type="molecule type" value="Transcribed_RNA"/>
</dbReference>
<keyword evidence="2 5" id="KW-0067">ATP-binding</keyword>
<keyword evidence="2 5" id="KW-0547">Nucleotide-binding</keyword>
<keyword evidence="1" id="KW-0378">Hydrolase</keyword>
<dbReference type="InterPro" id="IPR027417">
    <property type="entry name" value="P-loop_NTPase"/>
</dbReference>
<accession>A0A0A9XHS7</accession>
<dbReference type="GO" id="GO:0003723">
    <property type="term" value="F:RNA binding"/>
    <property type="evidence" value="ECO:0007669"/>
    <property type="project" value="TreeGrafter"/>
</dbReference>
<dbReference type="PANTHER" id="PTHR18934:SF119">
    <property type="entry name" value="ATP-DEPENDENT RNA HELICASE A"/>
    <property type="match status" value="1"/>
</dbReference>
<dbReference type="InterPro" id="IPR001650">
    <property type="entry name" value="Helicase_C-like"/>
</dbReference>
<dbReference type="PANTHER" id="PTHR18934">
    <property type="entry name" value="ATP-DEPENDENT RNA HELICASE"/>
    <property type="match status" value="1"/>
</dbReference>
<reference evidence="5" key="3">
    <citation type="journal article" date="2016" name="Gigascience">
        <title>De novo construction of an expanded transcriptome assembly for the western tarnished plant bug, Lygus hesperus.</title>
        <authorList>
            <person name="Tassone E.E."/>
            <person name="Geib S.M."/>
            <person name="Hall B."/>
            <person name="Fabrick J.A."/>
            <person name="Brent C.S."/>
            <person name="Hull J.J."/>
        </authorList>
    </citation>
    <scope>NUCLEOTIDE SEQUENCE</scope>
</reference>
<feature type="domain" description="Helicase C-terminal" evidence="3">
    <location>
        <begin position="1"/>
        <end position="102"/>
    </location>
</feature>
<dbReference type="Pfam" id="PF00271">
    <property type="entry name" value="Helicase_C"/>
    <property type="match status" value="1"/>
</dbReference>
<dbReference type="PROSITE" id="PS51194">
    <property type="entry name" value="HELICASE_CTER"/>
    <property type="match status" value="1"/>
</dbReference>